<dbReference type="SMART" id="SM00409">
    <property type="entry name" value="IG"/>
    <property type="match status" value="1"/>
</dbReference>
<name>A0AAE1NQ69_9EUCA</name>
<evidence type="ECO:0000256" key="1">
    <source>
        <dbReference type="ARBA" id="ARBA00022729"/>
    </source>
</evidence>
<protein>
    <recommendedName>
        <fullName evidence="6">Ig-like domain-containing protein</fullName>
    </recommendedName>
</protein>
<dbReference type="InterPro" id="IPR036179">
    <property type="entry name" value="Ig-like_dom_sf"/>
</dbReference>
<dbReference type="PROSITE" id="PS50835">
    <property type="entry name" value="IG_LIKE"/>
    <property type="match status" value="1"/>
</dbReference>
<dbReference type="PANTHER" id="PTHR12231:SF253">
    <property type="entry name" value="DPR-INTERACTING PROTEIN ETA, ISOFORM B-RELATED"/>
    <property type="match status" value="1"/>
</dbReference>
<evidence type="ECO:0000259" key="6">
    <source>
        <dbReference type="PROSITE" id="PS50835"/>
    </source>
</evidence>
<evidence type="ECO:0000313" key="7">
    <source>
        <dbReference type="EMBL" id="KAK4294195.1"/>
    </source>
</evidence>
<keyword evidence="4" id="KW-0393">Immunoglobulin domain</keyword>
<organism evidence="7 8">
    <name type="scientific">Petrolisthes manimaculis</name>
    <dbReference type="NCBI Taxonomy" id="1843537"/>
    <lineage>
        <taxon>Eukaryota</taxon>
        <taxon>Metazoa</taxon>
        <taxon>Ecdysozoa</taxon>
        <taxon>Arthropoda</taxon>
        <taxon>Crustacea</taxon>
        <taxon>Multicrustacea</taxon>
        <taxon>Malacostraca</taxon>
        <taxon>Eumalacostraca</taxon>
        <taxon>Eucarida</taxon>
        <taxon>Decapoda</taxon>
        <taxon>Pleocyemata</taxon>
        <taxon>Anomura</taxon>
        <taxon>Galatheoidea</taxon>
        <taxon>Porcellanidae</taxon>
        <taxon>Petrolisthes</taxon>
    </lineage>
</organism>
<gene>
    <name evidence="7" type="ORF">Pmani_033158</name>
</gene>
<dbReference type="SUPFAM" id="SSF48726">
    <property type="entry name" value="Immunoglobulin"/>
    <property type="match status" value="1"/>
</dbReference>
<keyword evidence="8" id="KW-1185">Reference proteome</keyword>
<dbReference type="Proteomes" id="UP001292094">
    <property type="component" value="Unassembled WGS sequence"/>
</dbReference>
<dbReference type="Pfam" id="PF13927">
    <property type="entry name" value="Ig_3"/>
    <property type="match status" value="1"/>
</dbReference>
<dbReference type="SMART" id="SM00408">
    <property type="entry name" value="IGc2"/>
    <property type="match status" value="1"/>
</dbReference>
<dbReference type="PANTHER" id="PTHR12231">
    <property type="entry name" value="CTX-RELATED TYPE I TRANSMEMBRANE PROTEIN"/>
    <property type="match status" value="1"/>
</dbReference>
<reference evidence="7" key="1">
    <citation type="submission" date="2023-11" db="EMBL/GenBank/DDBJ databases">
        <title>Genome assemblies of two species of porcelain crab, Petrolisthes cinctipes and Petrolisthes manimaculis (Anomura: Porcellanidae).</title>
        <authorList>
            <person name="Angst P."/>
        </authorList>
    </citation>
    <scope>NUCLEOTIDE SEQUENCE</scope>
    <source>
        <strain evidence="7">PB745_02</strain>
        <tissue evidence="7">Gill</tissue>
    </source>
</reference>
<dbReference type="InterPro" id="IPR003599">
    <property type="entry name" value="Ig_sub"/>
</dbReference>
<comment type="caution">
    <text evidence="7">The sequence shown here is derived from an EMBL/GenBank/DDBJ whole genome shotgun (WGS) entry which is preliminary data.</text>
</comment>
<evidence type="ECO:0000256" key="3">
    <source>
        <dbReference type="ARBA" id="ARBA00023157"/>
    </source>
</evidence>
<dbReference type="InterPro" id="IPR007110">
    <property type="entry name" value="Ig-like_dom"/>
</dbReference>
<sequence length="260" mass="28625">MGPYLCIANNNVPPSVSKRMIVEVTFRPVIHVPNQLIGVPPGSSATLQCNLEASPKSIQYWTKDTGEMLITNSEYLVEEELNNYYMTKMTLTILRFEKRHTGMYFCSAKNSLGETEGNIKVYEIEVATEAPTEEDMTQAGRGYTGGSEISNEVVFGAGGGATPRSRNNDHSSRHHHQDSTNKAQYIPQVPSQPPGDHGRRRPPGPPSSHRPTRRPTSQLPKYQWDISAAPSPPSSSSFLLLTSHLLLPLLLCLVTSLALP</sequence>
<evidence type="ECO:0000256" key="4">
    <source>
        <dbReference type="ARBA" id="ARBA00023319"/>
    </source>
</evidence>
<dbReference type="InterPro" id="IPR051170">
    <property type="entry name" value="Neural/epithelial_adhesion"/>
</dbReference>
<accession>A0AAE1NQ69</accession>
<dbReference type="InterPro" id="IPR003598">
    <property type="entry name" value="Ig_sub2"/>
</dbReference>
<feature type="domain" description="Ig-like" evidence="6">
    <location>
        <begin position="28"/>
        <end position="120"/>
    </location>
</feature>
<feature type="region of interest" description="Disordered" evidence="5">
    <location>
        <begin position="132"/>
        <end position="218"/>
    </location>
</feature>
<dbReference type="GO" id="GO:0043005">
    <property type="term" value="C:neuron projection"/>
    <property type="evidence" value="ECO:0007669"/>
    <property type="project" value="TreeGrafter"/>
</dbReference>
<proteinExistence type="predicted"/>
<dbReference type="AlphaFoldDB" id="A0AAE1NQ69"/>
<evidence type="ECO:0000313" key="8">
    <source>
        <dbReference type="Proteomes" id="UP001292094"/>
    </source>
</evidence>
<keyword evidence="3" id="KW-1015">Disulfide bond</keyword>
<evidence type="ECO:0000256" key="2">
    <source>
        <dbReference type="ARBA" id="ARBA00022737"/>
    </source>
</evidence>
<keyword evidence="2" id="KW-0677">Repeat</keyword>
<keyword evidence="1" id="KW-0732">Signal</keyword>
<dbReference type="InterPro" id="IPR013783">
    <property type="entry name" value="Ig-like_fold"/>
</dbReference>
<dbReference type="EMBL" id="JAWZYT010004342">
    <property type="protein sequence ID" value="KAK4294195.1"/>
    <property type="molecule type" value="Genomic_DNA"/>
</dbReference>
<dbReference type="Gene3D" id="2.60.40.10">
    <property type="entry name" value="Immunoglobulins"/>
    <property type="match status" value="1"/>
</dbReference>
<evidence type="ECO:0000256" key="5">
    <source>
        <dbReference type="SAM" id="MobiDB-lite"/>
    </source>
</evidence>
<dbReference type="CDD" id="cd00096">
    <property type="entry name" value="Ig"/>
    <property type="match status" value="1"/>
</dbReference>